<dbReference type="Pfam" id="PF21960">
    <property type="entry name" value="RCF1-5-like_lid"/>
    <property type="match status" value="1"/>
</dbReference>
<dbReference type="EMBL" id="AKIJ01000002">
    <property type="protein sequence ID" value="KFG26642.1"/>
    <property type="molecule type" value="Genomic_DNA"/>
</dbReference>
<feature type="domain" description="AAA+ ATPase" evidence="5">
    <location>
        <begin position="35"/>
        <end position="165"/>
    </location>
</feature>
<keyword evidence="4" id="KW-0067">ATP-binding</keyword>
<keyword evidence="3" id="KW-0547">Nucleotide-binding</keyword>
<keyword evidence="2" id="KW-0235">DNA replication</keyword>
<dbReference type="Pfam" id="PF00004">
    <property type="entry name" value="AAA"/>
    <property type="match status" value="1"/>
</dbReference>
<evidence type="ECO:0000256" key="1">
    <source>
        <dbReference type="ARBA" id="ARBA00005378"/>
    </source>
</evidence>
<dbReference type="GO" id="GO:0006281">
    <property type="term" value="P:DNA repair"/>
    <property type="evidence" value="ECO:0007669"/>
    <property type="project" value="TreeGrafter"/>
</dbReference>
<evidence type="ECO:0000256" key="4">
    <source>
        <dbReference type="ARBA" id="ARBA00022840"/>
    </source>
</evidence>
<dbReference type="GO" id="GO:0003689">
    <property type="term" value="F:DNA clamp loader activity"/>
    <property type="evidence" value="ECO:0007669"/>
    <property type="project" value="TreeGrafter"/>
</dbReference>
<reference evidence="6 7" key="1">
    <citation type="journal article" date="2014" name="Genome Announc.">
        <title>Genome Sequence of the Microsporidian Species Nematocida sp1 Strain ERTm6 (ATCC PRA-372).</title>
        <authorList>
            <person name="Bakowski M.A."/>
            <person name="Priest M."/>
            <person name="Young S."/>
            <person name="Cuomo C.A."/>
            <person name="Troemel E.R."/>
        </authorList>
    </citation>
    <scope>NUCLEOTIDE SEQUENCE [LARGE SCALE GENOMIC DNA]</scope>
    <source>
        <strain evidence="6 7">ERTm6</strain>
    </source>
</reference>
<comment type="caution">
    <text evidence="6">The sequence shown here is derived from an EMBL/GenBank/DDBJ whole genome shotgun (WGS) entry which is preliminary data.</text>
</comment>
<keyword evidence="7" id="KW-1185">Reference proteome</keyword>
<organism evidence="6 7">
    <name type="scientific">Nematocida ausubeli (strain ATCC PRA-371 / ERTm2)</name>
    <name type="common">Nematode killer fungus</name>
    <dbReference type="NCBI Taxonomy" id="1913371"/>
    <lineage>
        <taxon>Eukaryota</taxon>
        <taxon>Fungi</taxon>
        <taxon>Fungi incertae sedis</taxon>
        <taxon>Microsporidia</taxon>
        <taxon>Nematocida</taxon>
    </lineage>
</organism>
<name>A0A086J3C4_NEMA1</name>
<evidence type="ECO:0000256" key="3">
    <source>
        <dbReference type="ARBA" id="ARBA00022741"/>
    </source>
</evidence>
<sequence>MNIPWIEKYRPSTLDEIVGNQAVIEVFKILAEEESMPHLIITGSPGIGKTTVAHAFLNRVFEDKPGLRKECVLEMNASDERGVDVVRVKIKGFLQKKLTYNRFLALDESDSMTMQAQQSMRRLLERHESAKFIFICNDISKISDTIQSRCAILRLSPLSYEEISQILRKTIEKEGMTVCDKSIATIAETSDGDARQALNLLQTLAAISKNVDLGMVQRMSHIPPIDTISRIFSKESTEKEAFTLLDGLFEDGYSSEDISKMIFRLGKDRGEIALLEKASSLLMKLADSSSKVHFYSALAEYKTALLQV</sequence>
<dbReference type="RefSeq" id="XP_052905197.1">
    <property type="nucleotide sequence ID" value="XM_053048437.1"/>
</dbReference>
<dbReference type="PANTHER" id="PTHR11669:SF20">
    <property type="entry name" value="REPLICATION FACTOR C SUBUNIT 4"/>
    <property type="match status" value="1"/>
</dbReference>
<dbReference type="GeneID" id="77675766"/>
<dbReference type="SUPFAM" id="SSF52540">
    <property type="entry name" value="P-loop containing nucleoside triphosphate hydrolases"/>
    <property type="match status" value="1"/>
</dbReference>
<dbReference type="PANTHER" id="PTHR11669">
    <property type="entry name" value="REPLICATION FACTOR C / DNA POLYMERASE III GAMMA-TAU SUBUNIT"/>
    <property type="match status" value="1"/>
</dbReference>
<dbReference type="SMART" id="SM00382">
    <property type="entry name" value="AAA"/>
    <property type="match status" value="1"/>
</dbReference>
<protein>
    <recommendedName>
        <fullName evidence="5">AAA+ ATPase domain-containing protein</fullName>
    </recommendedName>
</protein>
<dbReference type="GO" id="GO:0005524">
    <property type="term" value="F:ATP binding"/>
    <property type="evidence" value="ECO:0007669"/>
    <property type="project" value="UniProtKB-KW"/>
</dbReference>
<comment type="similarity">
    <text evidence="1">Belongs to the activator 1 small subunits family.</text>
</comment>
<dbReference type="GO" id="GO:0005663">
    <property type="term" value="C:DNA replication factor C complex"/>
    <property type="evidence" value="ECO:0007669"/>
    <property type="project" value="TreeGrafter"/>
</dbReference>
<dbReference type="GO" id="GO:0006261">
    <property type="term" value="P:DNA-templated DNA replication"/>
    <property type="evidence" value="ECO:0007669"/>
    <property type="project" value="TreeGrafter"/>
</dbReference>
<evidence type="ECO:0000256" key="2">
    <source>
        <dbReference type="ARBA" id="ARBA00022705"/>
    </source>
</evidence>
<dbReference type="Gene3D" id="3.40.50.300">
    <property type="entry name" value="P-loop containing nucleotide triphosphate hydrolases"/>
    <property type="match status" value="1"/>
</dbReference>
<evidence type="ECO:0000259" key="5">
    <source>
        <dbReference type="SMART" id="SM00382"/>
    </source>
</evidence>
<dbReference type="HOGENOM" id="CLU_042324_0_1_1"/>
<dbReference type="InterPro" id="IPR027417">
    <property type="entry name" value="P-loop_NTPase"/>
</dbReference>
<dbReference type="GO" id="GO:0016887">
    <property type="term" value="F:ATP hydrolysis activity"/>
    <property type="evidence" value="ECO:0007669"/>
    <property type="project" value="InterPro"/>
</dbReference>
<dbReference type="InterPro" id="IPR003593">
    <property type="entry name" value="AAA+_ATPase"/>
</dbReference>
<dbReference type="AlphaFoldDB" id="A0A086J3C4"/>
<gene>
    <name evidence="6" type="ORF">NESG_00793</name>
</gene>
<dbReference type="InterPro" id="IPR047854">
    <property type="entry name" value="RFC_lid"/>
</dbReference>
<dbReference type="CDD" id="cd18140">
    <property type="entry name" value="HLD_clamp_RFC"/>
    <property type="match status" value="1"/>
</dbReference>
<dbReference type="InterPro" id="IPR003959">
    <property type="entry name" value="ATPase_AAA_core"/>
</dbReference>
<dbReference type="Proteomes" id="UP000054524">
    <property type="component" value="Unassembled WGS sequence"/>
</dbReference>
<dbReference type="InterPro" id="IPR050238">
    <property type="entry name" value="DNA_Rep/Repair_Clamp_Loader"/>
</dbReference>
<dbReference type="CDD" id="cd00009">
    <property type="entry name" value="AAA"/>
    <property type="match status" value="1"/>
</dbReference>
<proteinExistence type="inferred from homology"/>
<accession>A0A086J3C4</accession>
<evidence type="ECO:0000313" key="6">
    <source>
        <dbReference type="EMBL" id="KFG26642.1"/>
    </source>
</evidence>
<evidence type="ECO:0000313" key="7">
    <source>
        <dbReference type="Proteomes" id="UP000054524"/>
    </source>
</evidence>
<dbReference type="Gene3D" id="1.10.8.60">
    <property type="match status" value="1"/>
</dbReference>